<proteinExistence type="predicted"/>
<sequence length="71" mass="8522">MIYYILLPLKKELFCGIVPIITLFTCAKIFCYHRLTTNHCLNTEPWPHRTQTHFLRLIYGKKVYLNNSHQI</sequence>
<dbReference type="EMBL" id="VSRR010002046">
    <property type="protein sequence ID" value="MPC29288.1"/>
    <property type="molecule type" value="Genomic_DNA"/>
</dbReference>
<protein>
    <submittedName>
        <fullName evidence="1">Uncharacterized protein</fullName>
    </submittedName>
</protein>
<name>A0A5B7E669_PORTR</name>
<organism evidence="1 2">
    <name type="scientific">Portunus trituberculatus</name>
    <name type="common">Swimming crab</name>
    <name type="synonym">Neptunus trituberculatus</name>
    <dbReference type="NCBI Taxonomy" id="210409"/>
    <lineage>
        <taxon>Eukaryota</taxon>
        <taxon>Metazoa</taxon>
        <taxon>Ecdysozoa</taxon>
        <taxon>Arthropoda</taxon>
        <taxon>Crustacea</taxon>
        <taxon>Multicrustacea</taxon>
        <taxon>Malacostraca</taxon>
        <taxon>Eumalacostraca</taxon>
        <taxon>Eucarida</taxon>
        <taxon>Decapoda</taxon>
        <taxon>Pleocyemata</taxon>
        <taxon>Brachyura</taxon>
        <taxon>Eubrachyura</taxon>
        <taxon>Portunoidea</taxon>
        <taxon>Portunidae</taxon>
        <taxon>Portuninae</taxon>
        <taxon>Portunus</taxon>
    </lineage>
</organism>
<dbReference type="Proteomes" id="UP000324222">
    <property type="component" value="Unassembled WGS sequence"/>
</dbReference>
<dbReference type="AlphaFoldDB" id="A0A5B7E669"/>
<evidence type="ECO:0000313" key="1">
    <source>
        <dbReference type="EMBL" id="MPC29288.1"/>
    </source>
</evidence>
<reference evidence="1 2" key="1">
    <citation type="submission" date="2019-05" db="EMBL/GenBank/DDBJ databases">
        <title>Another draft genome of Portunus trituberculatus and its Hox gene families provides insights of decapod evolution.</title>
        <authorList>
            <person name="Jeong J.-H."/>
            <person name="Song I."/>
            <person name="Kim S."/>
            <person name="Choi T."/>
            <person name="Kim D."/>
            <person name="Ryu S."/>
            <person name="Kim W."/>
        </authorList>
    </citation>
    <scope>NUCLEOTIDE SEQUENCE [LARGE SCALE GENOMIC DNA]</scope>
    <source>
        <tissue evidence="1">Muscle</tissue>
    </source>
</reference>
<gene>
    <name evidence="1" type="ORF">E2C01_022513</name>
</gene>
<keyword evidence="2" id="KW-1185">Reference proteome</keyword>
<comment type="caution">
    <text evidence="1">The sequence shown here is derived from an EMBL/GenBank/DDBJ whole genome shotgun (WGS) entry which is preliminary data.</text>
</comment>
<evidence type="ECO:0000313" key="2">
    <source>
        <dbReference type="Proteomes" id="UP000324222"/>
    </source>
</evidence>
<accession>A0A5B7E669</accession>